<evidence type="ECO:0000313" key="1">
    <source>
        <dbReference type="EMBL" id="KAB0401517.1"/>
    </source>
</evidence>
<protein>
    <submittedName>
        <fullName evidence="1">Uncharacterized protein</fullName>
    </submittedName>
</protein>
<reference evidence="1 2" key="1">
    <citation type="journal article" date="2019" name="PLoS ONE">
        <title>Genomic analyses reveal an absence of contemporary introgressive admixture between fin whales and blue whales, despite known hybrids.</title>
        <authorList>
            <person name="Westbury M.V."/>
            <person name="Petersen B."/>
            <person name="Lorenzen E.D."/>
        </authorList>
    </citation>
    <scope>NUCLEOTIDE SEQUENCE [LARGE SCALE GENOMIC DNA]</scope>
    <source>
        <strain evidence="1">FinWhale-01</strain>
    </source>
</reference>
<organism evidence="1 2">
    <name type="scientific">Balaenoptera physalus</name>
    <name type="common">Fin whale</name>
    <name type="synonym">Balaena physalus</name>
    <dbReference type="NCBI Taxonomy" id="9770"/>
    <lineage>
        <taxon>Eukaryota</taxon>
        <taxon>Metazoa</taxon>
        <taxon>Chordata</taxon>
        <taxon>Craniata</taxon>
        <taxon>Vertebrata</taxon>
        <taxon>Euteleostomi</taxon>
        <taxon>Mammalia</taxon>
        <taxon>Eutheria</taxon>
        <taxon>Laurasiatheria</taxon>
        <taxon>Artiodactyla</taxon>
        <taxon>Whippomorpha</taxon>
        <taxon>Cetacea</taxon>
        <taxon>Mysticeti</taxon>
        <taxon>Balaenopteridae</taxon>
        <taxon>Balaenoptera</taxon>
    </lineage>
</organism>
<name>A0A6A1Q228_BALPH</name>
<proteinExistence type="predicted"/>
<dbReference type="EMBL" id="SGJD01001205">
    <property type="protein sequence ID" value="KAB0401517.1"/>
    <property type="molecule type" value="Genomic_DNA"/>
</dbReference>
<dbReference type="Proteomes" id="UP000437017">
    <property type="component" value="Unassembled WGS sequence"/>
</dbReference>
<accession>A0A6A1Q228</accession>
<dbReference type="AlphaFoldDB" id="A0A6A1Q228"/>
<gene>
    <name evidence="1" type="ORF">E2I00_002207</name>
</gene>
<sequence length="76" mass="8417">MLSGNAAPYHPIPHALTVTKRAVGKGVVPADLKRVGQHHDHPTSRVFRVPAPRAKVKANFPCRWQVTTRSTKRMAL</sequence>
<comment type="caution">
    <text evidence="1">The sequence shown here is derived from an EMBL/GenBank/DDBJ whole genome shotgun (WGS) entry which is preliminary data.</text>
</comment>
<evidence type="ECO:0000313" key="2">
    <source>
        <dbReference type="Proteomes" id="UP000437017"/>
    </source>
</evidence>
<keyword evidence="2" id="KW-1185">Reference proteome</keyword>